<protein>
    <submittedName>
        <fullName evidence="1">Uncharacterized protein</fullName>
    </submittedName>
</protein>
<dbReference type="EMBL" id="KV744805">
    <property type="protein sequence ID" value="OCK86389.1"/>
    <property type="molecule type" value="Genomic_DNA"/>
</dbReference>
<gene>
    <name evidence="1" type="ORF">K432DRAFT_438492</name>
</gene>
<evidence type="ECO:0000313" key="1">
    <source>
        <dbReference type="EMBL" id="OCK86389.1"/>
    </source>
</evidence>
<keyword evidence="2" id="KW-1185">Reference proteome</keyword>
<proteinExistence type="predicted"/>
<name>A0A8E2JLH2_9PEZI</name>
<sequence>MAFEPLLKSEEQIKRAILRNTTQQRCGLEGWFFTESKGFRQLNSSVVGKFFFFRTSPGSNLRKANDLRGSLDLVAMLYSWVKGFDHVGHGSRSEGQVSVSSSRSLIAALPIAWRAPMLSVQPLRIICISSCARRSYKRRADPPKNVIWGNAGGFLMRVLPSVAHSAGGIIGHGPDAPPGPKTMFPSSMISAIVELRNDGGEEAW</sequence>
<evidence type="ECO:0000313" key="2">
    <source>
        <dbReference type="Proteomes" id="UP000250266"/>
    </source>
</evidence>
<dbReference type="Proteomes" id="UP000250266">
    <property type="component" value="Unassembled WGS sequence"/>
</dbReference>
<reference evidence="1 2" key="1">
    <citation type="journal article" date="2016" name="Nat. Commun.">
        <title>Ectomycorrhizal ecology is imprinted in the genome of the dominant symbiotic fungus Cenococcum geophilum.</title>
        <authorList>
            <consortium name="DOE Joint Genome Institute"/>
            <person name="Peter M."/>
            <person name="Kohler A."/>
            <person name="Ohm R.A."/>
            <person name="Kuo A."/>
            <person name="Krutzmann J."/>
            <person name="Morin E."/>
            <person name="Arend M."/>
            <person name="Barry K.W."/>
            <person name="Binder M."/>
            <person name="Choi C."/>
            <person name="Clum A."/>
            <person name="Copeland A."/>
            <person name="Grisel N."/>
            <person name="Haridas S."/>
            <person name="Kipfer T."/>
            <person name="LaButti K."/>
            <person name="Lindquist E."/>
            <person name="Lipzen A."/>
            <person name="Maire R."/>
            <person name="Meier B."/>
            <person name="Mihaltcheva S."/>
            <person name="Molinier V."/>
            <person name="Murat C."/>
            <person name="Poggeler S."/>
            <person name="Quandt C.A."/>
            <person name="Sperisen C."/>
            <person name="Tritt A."/>
            <person name="Tisserant E."/>
            <person name="Crous P.W."/>
            <person name="Henrissat B."/>
            <person name="Nehls U."/>
            <person name="Egli S."/>
            <person name="Spatafora J.W."/>
            <person name="Grigoriev I.V."/>
            <person name="Martin F.M."/>
        </authorList>
    </citation>
    <scope>NUCLEOTIDE SEQUENCE [LARGE SCALE GENOMIC DNA]</scope>
    <source>
        <strain evidence="1 2">CBS 459.81</strain>
    </source>
</reference>
<organism evidence="1 2">
    <name type="scientific">Lepidopterella palustris CBS 459.81</name>
    <dbReference type="NCBI Taxonomy" id="1314670"/>
    <lineage>
        <taxon>Eukaryota</taxon>
        <taxon>Fungi</taxon>
        <taxon>Dikarya</taxon>
        <taxon>Ascomycota</taxon>
        <taxon>Pezizomycotina</taxon>
        <taxon>Dothideomycetes</taxon>
        <taxon>Pleosporomycetidae</taxon>
        <taxon>Mytilinidiales</taxon>
        <taxon>Argynnaceae</taxon>
        <taxon>Lepidopterella</taxon>
    </lineage>
</organism>
<dbReference type="AlphaFoldDB" id="A0A8E2JLH2"/>
<accession>A0A8E2JLH2</accession>